<feature type="compositionally biased region" description="Basic and acidic residues" evidence="1">
    <location>
        <begin position="67"/>
        <end position="77"/>
    </location>
</feature>
<evidence type="ECO:0000313" key="3">
    <source>
        <dbReference type="Proteomes" id="UP000729402"/>
    </source>
</evidence>
<feature type="region of interest" description="Disordered" evidence="1">
    <location>
        <begin position="48"/>
        <end position="107"/>
    </location>
</feature>
<comment type="caution">
    <text evidence="2">The sequence shown here is derived from an EMBL/GenBank/DDBJ whole genome shotgun (WGS) entry which is preliminary data.</text>
</comment>
<accession>A0A8J5W0M2</accession>
<dbReference type="EMBL" id="JAAALK010000086">
    <property type="protein sequence ID" value="KAG8082606.1"/>
    <property type="molecule type" value="Genomic_DNA"/>
</dbReference>
<organism evidence="2 3">
    <name type="scientific">Zizania palustris</name>
    <name type="common">Northern wild rice</name>
    <dbReference type="NCBI Taxonomy" id="103762"/>
    <lineage>
        <taxon>Eukaryota</taxon>
        <taxon>Viridiplantae</taxon>
        <taxon>Streptophyta</taxon>
        <taxon>Embryophyta</taxon>
        <taxon>Tracheophyta</taxon>
        <taxon>Spermatophyta</taxon>
        <taxon>Magnoliopsida</taxon>
        <taxon>Liliopsida</taxon>
        <taxon>Poales</taxon>
        <taxon>Poaceae</taxon>
        <taxon>BOP clade</taxon>
        <taxon>Oryzoideae</taxon>
        <taxon>Oryzeae</taxon>
        <taxon>Zizaniinae</taxon>
        <taxon>Zizania</taxon>
    </lineage>
</organism>
<protein>
    <submittedName>
        <fullName evidence="2">Uncharacterized protein</fullName>
    </submittedName>
</protein>
<evidence type="ECO:0000256" key="1">
    <source>
        <dbReference type="SAM" id="MobiDB-lite"/>
    </source>
</evidence>
<reference evidence="2" key="2">
    <citation type="submission" date="2021-02" db="EMBL/GenBank/DDBJ databases">
        <authorList>
            <person name="Kimball J.A."/>
            <person name="Haas M.W."/>
            <person name="Macchietto M."/>
            <person name="Kono T."/>
            <person name="Duquette J."/>
            <person name="Shao M."/>
        </authorList>
    </citation>
    <scope>NUCLEOTIDE SEQUENCE</scope>
    <source>
        <tissue evidence="2">Fresh leaf tissue</tissue>
    </source>
</reference>
<sequence>MVGAPPPPAPVPATCTVVRGGAIKDDEDSDLRCVGEAEEELDLAGIGPRYALSPGHSRDACGGADHPGGRERPDLPDLRGSNKACVPSVRVPEEMGKYPNPTTRSLR</sequence>
<keyword evidence="3" id="KW-1185">Reference proteome</keyword>
<reference evidence="2" key="1">
    <citation type="journal article" date="2021" name="bioRxiv">
        <title>Whole Genome Assembly and Annotation of Northern Wild Rice, Zizania palustris L., Supports a Whole Genome Duplication in the Zizania Genus.</title>
        <authorList>
            <person name="Haas M."/>
            <person name="Kono T."/>
            <person name="Macchietto M."/>
            <person name="Millas R."/>
            <person name="McGilp L."/>
            <person name="Shao M."/>
            <person name="Duquette J."/>
            <person name="Hirsch C.N."/>
            <person name="Kimball J."/>
        </authorList>
    </citation>
    <scope>NUCLEOTIDE SEQUENCE</scope>
    <source>
        <tissue evidence="2">Fresh leaf tissue</tissue>
    </source>
</reference>
<evidence type="ECO:0000313" key="2">
    <source>
        <dbReference type="EMBL" id="KAG8082606.1"/>
    </source>
</evidence>
<gene>
    <name evidence="2" type="ORF">GUJ93_ZPchr0014g46548</name>
</gene>
<dbReference type="Proteomes" id="UP000729402">
    <property type="component" value="Unassembled WGS sequence"/>
</dbReference>
<name>A0A8J5W0M2_ZIZPA</name>
<proteinExistence type="predicted"/>
<dbReference type="AlphaFoldDB" id="A0A8J5W0M2"/>